<feature type="non-terminal residue" evidence="2">
    <location>
        <position position="27"/>
    </location>
</feature>
<feature type="compositionally biased region" description="Low complexity" evidence="1">
    <location>
        <begin position="15"/>
        <end position="27"/>
    </location>
</feature>
<organism evidence="2">
    <name type="scientific">uncultured Gemmatimonadaceae bacterium</name>
    <dbReference type="NCBI Taxonomy" id="246130"/>
    <lineage>
        <taxon>Bacteria</taxon>
        <taxon>Pseudomonadati</taxon>
        <taxon>Gemmatimonadota</taxon>
        <taxon>Gemmatimonadia</taxon>
        <taxon>Gemmatimonadales</taxon>
        <taxon>Gemmatimonadaceae</taxon>
        <taxon>environmental samples</taxon>
    </lineage>
</organism>
<gene>
    <name evidence="2" type="ORF">AVDCRST_MAG11-925</name>
</gene>
<evidence type="ECO:0000313" key="2">
    <source>
        <dbReference type="EMBL" id="CAA9302351.1"/>
    </source>
</evidence>
<feature type="non-terminal residue" evidence="2">
    <location>
        <position position="1"/>
    </location>
</feature>
<evidence type="ECO:0000256" key="1">
    <source>
        <dbReference type="SAM" id="MobiDB-lite"/>
    </source>
</evidence>
<feature type="region of interest" description="Disordered" evidence="1">
    <location>
        <begin position="1"/>
        <end position="27"/>
    </location>
</feature>
<accession>A0A6J4KD58</accession>
<proteinExistence type="predicted"/>
<protein>
    <submittedName>
        <fullName evidence="2">Uncharacterized protein</fullName>
    </submittedName>
</protein>
<dbReference type="EMBL" id="CADCTU010000201">
    <property type="protein sequence ID" value="CAA9302351.1"/>
    <property type="molecule type" value="Genomic_DNA"/>
</dbReference>
<dbReference type="AlphaFoldDB" id="A0A6J4KD58"/>
<reference evidence="2" key="1">
    <citation type="submission" date="2020-02" db="EMBL/GenBank/DDBJ databases">
        <authorList>
            <person name="Meier V. D."/>
        </authorList>
    </citation>
    <scope>NUCLEOTIDE SEQUENCE</scope>
    <source>
        <strain evidence="2">AVDCRST_MAG11</strain>
    </source>
</reference>
<sequence length="27" mass="2769">RAAWPRGARGRRATRSAGGASSSRGRG</sequence>
<name>A0A6J4KD58_9BACT</name>